<protein>
    <recommendedName>
        <fullName evidence="3">glucose-6-phosphate isomerase</fullName>
        <ecNumber evidence="3">5.3.1.9</ecNumber>
    </recommendedName>
</protein>
<evidence type="ECO:0000256" key="4">
    <source>
        <dbReference type="ARBA" id="ARBA00022432"/>
    </source>
</evidence>
<name>A0A090SB89_9VIBR</name>
<dbReference type="Pfam" id="PF06560">
    <property type="entry name" value="GPI"/>
    <property type="match status" value="1"/>
</dbReference>
<dbReference type="GO" id="GO:0006096">
    <property type="term" value="P:glycolytic process"/>
    <property type="evidence" value="ECO:0007669"/>
    <property type="project" value="UniProtKB-UniPathway"/>
</dbReference>
<organism evidence="8 9">
    <name type="scientific">Vibrio maritimus</name>
    <dbReference type="NCBI Taxonomy" id="990268"/>
    <lineage>
        <taxon>Bacteria</taxon>
        <taxon>Pseudomonadati</taxon>
        <taxon>Pseudomonadota</taxon>
        <taxon>Gammaproteobacteria</taxon>
        <taxon>Vibrionales</taxon>
        <taxon>Vibrionaceae</taxon>
        <taxon>Vibrio</taxon>
    </lineage>
</organism>
<comment type="catalytic activity">
    <reaction evidence="6">
        <text>alpha-D-glucose 6-phosphate = beta-D-fructose 6-phosphate</text>
        <dbReference type="Rhea" id="RHEA:11816"/>
        <dbReference type="ChEBI" id="CHEBI:57634"/>
        <dbReference type="ChEBI" id="CHEBI:58225"/>
        <dbReference type="EC" id="5.3.1.9"/>
    </reaction>
</comment>
<evidence type="ECO:0000313" key="8">
    <source>
        <dbReference type="EMBL" id="GAL16822.1"/>
    </source>
</evidence>
<dbReference type="InterPro" id="IPR014710">
    <property type="entry name" value="RmlC-like_jellyroll"/>
</dbReference>
<dbReference type="AlphaFoldDB" id="A0A090SB89"/>
<dbReference type="STRING" id="990268.JCM19235_5371"/>
<keyword evidence="4" id="KW-0312">Gluconeogenesis</keyword>
<proteinExistence type="inferred from homology"/>
<dbReference type="SUPFAM" id="SSF51182">
    <property type="entry name" value="RmlC-like cupins"/>
    <property type="match status" value="1"/>
</dbReference>
<dbReference type="UniPathway" id="UPA00109">
    <property type="reaction ID" value="UER00181"/>
</dbReference>
<dbReference type="InterPro" id="IPR010551">
    <property type="entry name" value="G6P_isomerase_prok"/>
</dbReference>
<comment type="caution">
    <text evidence="8">The sequence shown here is derived from an EMBL/GenBank/DDBJ whole genome shotgun (WGS) entry which is preliminary data.</text>
</comment>
<evidence type="ECO:0000256" key="5">
    <source>
        <dbReference type="ARBA" id="ARBA00023152"/>
    </source>
</evidence>
<evidence type="ECO:0000256" key="1">
    <source>
        <dbReference type="ARBA" id="ARBA00004926"/>
    </source>
</evidence>
<evidence type="ECO:0000313" key="9">
    <source>
        <dbReference type="Proteomes" id="UP000029228"/>
    </source>
</evidence>
<comment type="similarity">
    <text evidence="2">Belongs to the archaeal-type GPI family.</text>
</comment>
<dbReference type="Proteomes" id="UP000029228">
    <property type="component" value="Unassembled WGS sequence"/>
</dbReference>
<dbReference type="EC" id="5.3.1.9" evidence="3"/>
<keyword evidence="8" id="KW-0413">Isomerase</keyword>
<reference evidence="8 9" key="1">
    <citation type="submission" date="2014-09" db="EMBL/GenBank/DDBJ databases">
        <title>Vibrio maritimus JCM 19235. (C45) whole genome shotgun sequence.</title>
        <authorList>
            <person name="Sawabe T."/>
            <person name="Meirelles P."/>
            <person name="Nakanishi M."/>
            <person name="Sayaka M."/>
            <person name="Hattori M."/>
            <person name="Ohkuma M."/>
        </authorList>
    </citation>
    <scope>NUCLEOTIDE SEQUENCE [LARGE SCALE GENOMIC DNA]</scope>
    <source>
        <strain evidence="9">JCM19235</strain>
    </source>
</reference>
<feature type="domain" description="Glucose-6-phosphate isomerase prokaryote" evidence="7">
    <location>
        <begin position="2"/>
        <end position="78"/>
    </location>
</feature>
<evidence type="ECO:0000259" key="7">
    <source>
        <dbReference type="Pfam" id="PF06560"/>
    </source>
</evidence>
<keyword evidence="5" id="KW-0324">Glycolysis</keyword>
<evidence type="ECO:0000256" key="2">
    <source>
        <dbReference type="ARBA" id="ARBA00006542"/>
    </source>
</evidence>
<sequence length="85" mass="9364">MGSQGEGLLVMQSQQGEVTIEKVFPGSIHHIPGFTAHRLVNTGEKKLSAIAIWPSVAGHNYDFLEEVGFRVRVVQDDTGYKIIRA</sequence>
<dbReference type="Gene3D" id="2.60.120.10">
    <property type="entry name" value="Jelly Rolls"/>
    <property type="match status" value="1"/>
</dbReference>
<gene>
    <name evidence="8" type="ORF">JCM19235_5371</name>
</gene>
<keyword evidence="9" id="KW-1185">Reference proteome</keyword>
<accession>A0A090SB89</accession>
<dbReference type="GO" id="GO:0004347">
    <property type="term" value="F:glucose-6-phosphate isomerase activity"/>
    <property type="evidence" value="ECO:0007669"/>
    <property type="project" value="UniProtKB-EC"/>
</dbReference>
<evidence type="ECO:0000256" key="3">
    <source>
        <dbReference type="ARBA" id="ARBA00011952"/>
    </source>
</evidence>
<comment type="pathway">
    <text evidence="1">Carbohydrate degradation; glycolysis; D-glyceraldehyde 3-phosphate and glycerone phosphate from D-glucose: step 2/4.</text>
</comment>
<dbReference type="EMBL" id="BBMR01000001">
    <property type="protein sequence ID" value="GAL16822.1"/>
    <property type="molecule type" value="Genomic_DNA"/>
</dbReference>
<dbReference type="GO" id="GO:0006094">
    <property type="term" value="P:gluconeogenesis"/>
    <property type="evidence" value="ECO:0007669"/>
    <property type="project" value="UniProtKB-KW"/>
</dbReference>
<dbReference type="InterPro" id="IPR011051">
    <property type="entry name" value="RmlC_Cupin_sf"/>
</dbReference>
<evidence type="ECO:0000256" key="6">
    <source>
        <dbReference type="ARBA" id="ARBA00029321"/>
    </source>
</evidence>
<dbReference type="GO" id="GO:0005737">
    <property type="term" value="C:cytoplasm"/>
    <property type="evidence" value="ECO:0007669"/>
    <property type="project" value="InterPro"/>
</dbReference>